<feature type="domain" description="ABM" evidence="1">
    <location>
        <begin position="2"/>
        <end position="91"/>
    </location>
</feature>
<dbReference type="Pfam" id="PF03992">
    <property type="entry name" value="ABM"/>
    <property type="match status" value="1"/>
</dbReference>
<evidence type="ECO:0000313" key="2">
    <source>
        <dbReference type="EMBL" id="ADU51914.1"/>
    </source>
</evidence>
<dbReference type="EMBL" id="CP002344">
    <property type="protein sequence ID" value="ADU51914.1"/>
    <property type="molecule type" value="Genomic_DNA"/>
</dbReference>
<dbReference type="InterPro" id="IPR011008">
    <property type="entry name" value="Dimeric_a/b-barrel"/>
</dbReference>
<accession>E6SIA3</accession>
<dbReference type="InterPro" id="IPR050744">
    <property type="entry name" value="AI-2_Isomerase_LsrG"/>
</dbReference>
<reference evidence="3" key="2">
    <citation type="journal article" date="2010" name="Stand. Genomic Sci.">
        <title>Complete genome sequence of Thermaerobacter marianensis type strain (7p75aT).</title>
        <authorList>
            <person name="Han C."/>
            <person name="Gu W."/>
            <person name="Zhang X."/>
            <person name="Lapidus A."/>
            <person name="Nolan M."/>
            <person name="Copeland A."/>
            <person name="Lucas S."/>
            <person name="Glavina Del Rio T."/>
            <person name="Tice H."/>
            <person name="Cheng J."/>
            <person name="Tapia R."/>
            <person name="Goodwin L."/>
            <person name="Pitluck S."/>
            <person name="Pagani I."/>
            <person name="Ivanova N."/>
            <person name="Mavromatis K."/>
            <person name="Mikhailova N."/>
            <person name="Pati A."/>
            <person name="Chen A."/>
            <person name="Palaniappan K."/>
            <person name="Land M."/>
            <person name="Hauser L."/>
            <person name="Chang Y."/>
            <person name="Jeffries C."/>
            <person name="Schneider S."/>
            <person name="Rohde M."/>
            <person name="Goker M."/>
            <person name="Pukall R."/>
            <person name="Woyke T."/>
            <person name="Bristow J."/>
            <person name="Eisen J."/>
            <person name="Markowitz V."/>
            <person name="Hugenholtz P."/>
            <person name="Kyrpides N."/>
            <person name="Klenk H."/>
            <person name="Detter J."/>
        </authorList>
    </citation>
    <scope>NUCLEOTIDE SEQUENCE [LARGE SCALE GENOMIC DNA]</scope>
    <source>
        <strain evidence="3">ATCC 700841 / DSM 12885 / JCM 10246 / 7p75a</strain>
    </source>
</reference>
<dbReference type="KEGG" id="tmr:Tmar_1813"/>
<dbReference type="PANTHER" id="PTHR33336:SF3">
    <property type="entry name" value="ABM DOMAIN-CONTAINING PROTEIN"/>
    <property type="match status" value="1"/>
</dbReference>
<dbReference type="PANTHER" id="PTHR33336">
    <property type="entry name" value="QUINOL MONOOXYGENASE YGIN-RELATED"/>
    <property type="match status" value="1"/>
</dbReference>
<dbReference type="GO" id="GO:0004497">
    <property type="term" value="F:monooxygenase activity"/>
    <property type="evidence" value="ECO:0007669"/>
    <property type="project" value="UniProtKB-KW"/>
</dbReference>
<dbReference type="RefSeq" id="WP_013496215.1">
    <property type="nucleotide sequence ID" value="NC_014831.1"/>
</dbReference>
<sequence>MIALIARYVTRPGLGDQVEAAIREMILLSRQEPGCRVYQVNRSVDNPDEFLLYEVYDDEGALKAHWQSPHFRRIIEETVVPLLERRERRFYRLVEP</sequence>
<evidence type="ECO:0000259" key="1">
    <source>
        <dbReference type="PROSITE" id="PS51725"/>
    </source>
</evidence>
<name>E6SIA3_THEM7</name>
<reference evidence="2 3" key="1">
    <citation type="journal article" date="2010" name="Stand. Genomic Sci.">
        <title>Complete genome sequence of Thermaerobacter marianensis type strain (7p75a).</title>
        <authorList>
            <person name="Han C."/>
            <person name="Gu W."/>
            <person name="Zhang X."/>
            <person name="Lapidus A."/>
            <person name="Nolan M."/>
            <person name="Copeland A."/>
            <person name="Lucas S."/>
            <person name="Del Rio T.G."/>
            <person name="Tice H."/>
            <person name="Cheng J.F."/>
            <person name="Tapia R."/>
            <person name="Goodwin L."/>
            <person name="Pitluck S."/>
            <person name="Pagani I."/>
            <person name="Ivanova N."/>
            <person name="Mavromatis K."/>
            <person name="Mikhailova N."/>
            <person name="Pati A."/>
            <person name="Chen A."/>
            <person name="Palaniappan K."/>
            <person name="Land M."/>
            <person name="Hauser L."/>
            <person name="Chang Y.J."/>
            <person name="Jeffries C.D."/>
            <person name="Schneider S."/>
            <person name="Rohde M."/>
            <person name="Goker M."/>
            <person name="Pukall R."/>
            <person name="Woyke T."/>
            <person name="Bristow J."/>
            <person name="Eisen J.A."/>
            <person name="Markowitz V."/>
            <person name="Hugenholtz P."/>
            <person name="Kyrpides N.C."/>
            <person name="Klenk H.P."/>
            <person name="Detter J.C."/>
        </authorList>
    </citation>
    <scope>NUCLEOTIDE SEQUENCE [LARGE SCALE GENOMIC DNA]</scope>
    <source>
        <strain evidence="3">ATCC 700841 / DSM 12885 / JCM 10246 / 7p75a</strain>
    </source>
</reference>
<dbReference type="InterPro" id="IPR007138">
    <property type="entry name" value="ABM_dom"/>
</dbReference>
<protein>
    <submittedName>
        <fullName evidence="2">Antibiotic biosynthesis monooxygenase</fullName>
    </submittedName>
</protein>
<keyword evidence="2" id="KW-0503">Monooxygenase</keyword>
<keyword evidence="2" id="KW-0560">Oxidoreductase</keyword>
<dbReference type="SUPFAM" id="SSF54909">
    <property type="entry name" value="Dimeric alpha+beta barrel"/>
    <property type="match status" value="1"/>
</dbReference>
<dbReference type="PROSITE" id="PS51725">
    <property type="entry name" value="ABM"/>
    <property type="match status" value="1"/>
</dbReference>
<dbReference type="Gene3D" id="3.30.70.100">
    <property type="match status" value="1"/>
</dbReference>
<dbReference type="OrthoDB" id="287932at2"/>
<dbReference type="HOGENOM" id="CLU_131496_3_3_9"/>
<keyword evidence="3" id="KW-1185">Reference proteome</keyword>
<dbReference type="eggNOG" id="COG1359">
    <property type="taxonomic scope" value="Bacteria"/>
</dbReference>
<evidence type="ECO:0000313" key="3">
    <source>
        <dbReference type="Proteomes" id="UP000008915"/>
    </source>
</evidence>
<proteinExistence type="predicted"/>
<organism evidence="2 3">
    <name type="scientific">Thermaerobacter marianensis (strain ATCC 700841 / DSM 12885 / JCM 10246 / 7p75a)</name>
    <dbReference type="NCBI Taxonomy" id="644966"/>
    <lineage>
        <taxon>Bacteria</taxon>
        <taxon>Bacillati</taxon>
        <taxon>Bacillota</taxon>
        <taxon>Clostridia</taxon>
        <taxon>Eubacteriales</taxon>
        <taxon>Clostridiales Family XVII. Incertae Sedis</taxon>
        <taxon>Thermaerobacter</taxon>
    </lineage>
</organism>
<dbReference type="Proteomes" id="UP000008915">
    <property type="component" value="Chromosome"/>
</dbReference>
<gene>
    <name evidence="2" type="ordered locus">Tmar_1813</name>
</gene>
<dbReference type="STRING" id="644966.Tmar_1813"/>
<dbReference type="AlphaFoldDB" id="E6SIA3"/>
<dbReference type="GO" id="GO:0005829">
    <property type="term" value="C:cytosol"/>
    <property type="evidence" value="ECO:0007669"/>
    <property type="project" value="TreeGrafter"/>
</dbReference>